<gene>
    <name evidence="1" type="ORF">NMK_2178</name>
</gene>
<accession>A0A2R5F9T2</accession>
<dbReference type="RefSeq" id="WP_109015768.1">
    <property type="nucleotide sequence ID" value="NZ_BDOQ01000008.1"/>
</dbReference>
<comment type="caution">
    <text evidence="1">The sequence shown here is derived from an EMBL/GenBank/DDBJ whole genome shotgun (WGS) entry which is preliminary data.</text>
</comment>
<sequence length="109" mass="12173">MPAYAESVCTFNPHTLVAGDVAAERLEYLYPETGEVVSVPNVWFNQTYTLRAEALKDEAVSLLIQADELLRDGFLAKAESLRETAGYREAAARWMLMMGNPQYPVACVR</sequence>
<dbReference type="OrthoDB" id="9971558at2"/>
<proteinExistence type="predicted"/>
<dbReference type="EMBL" id="BDOQ01000008">
    <property type="protein sequence ID" value="GBG14579.1"/>
    <property type="molecule type" value="Genomic_DNA"/>
</dbReference>
<keyword evidence="2" id="KW-1185">Reference proteome</keyword>
<evidence type="ECO:0000313" key="2">
    <source>
        <dbReference type="Proteomes" id="UP000245081"/>
    </source>
</evidence>
<protein>
    <submittedName>
        <fullName evidence="1">Uncharacterized protein</fullName>
    </submittedName>
</protein>
<evidence type="ECO:0000313" key="1">
    <source>
        <dbReference type="EMBL" id="GBG14579.1"/>
    </source>
</evidence>
<organism evidence="1 2">
    <name type="scientific">Novimethylophilus kurashikiensis</name>
    <dbReference type="NCBI Taxonomy" id="1825523"/>
    <lineage>
        <taxon>Bacteria</taxon>
        <taxon>Pseudomonadati</taxon>
        <taxon>Pseudomonadota</taxon>
        <taxon>Betaproteobacteria</taxon>
        <taxon>Nitrosomonadales</taxon>
        <taxon>Methylophilaceae</taxon>
        <taxon>Novimethylophilus</taxon>
    </lineage>
</organism>
<dbReference type="Proteomes" id="UP000245081">
    <property type="component" value="Unassembled WGS sequence"/>
</dbReference>
<dbReference type="AlphaFoldDB" id="A0A2R5F9T2"/>
<name>A0A2R5F9T2_9PROT</name>
<reference evidence="1 2" key="1">
    <citation type="journal article" date="2018" name="Environ. Microbiol.">
        <title>Isolation and genomic characterization of Novimethylophilus kurashikiensis gen. nov. sp. nov., a new lanthanide-dependent methylotrophic species of Methylophilaceae.</title>
        <authorList>
            <person name="Lv H."/>
            <person name="Sahin N."/>
            <person name="Tani A."/>
        </authorList>
    </citation>
    <scope>NUCLEOTIDE SEQUENCE [LARGE SCALE GENOMIC DNA]</scope>
    <source>
        <strain evidence="1 2">La2-4</strain>
    </source>
</reference>